<feature type="transmembrane region" description="Helical" evidence="2">
    <location>
        <begin position="25"/>
        <end position="45"/>
    </location>
</feature>
<keyword evidence="2" id="KW-1133">Transmembrane helix</keyword>
<keyword evidence="2" id="KW-0812">Transmembrane</keyword>
<feature type="compositionally biased region" description="Basic residues" evidence="1">
    <location>
        <begin position="97"/>
        <end position="106"/>
    </location>
</feature>
<accession>A0ABV9P2C0</accession>
<dbReference type="EMBL" id="JBHSGK010000021">
    <property type="protein sequence ID" value="MFC4738304.1"/>
    <property type="molecule type" value="Genomic_DNA"/>
</dbReference>
<protein>
    <recommendedName>
        <fullName evidence="5">2TM domain-containing protein</fullName>
    </recommendedName>
</protein>
<organism evidence="3 4">
    <name type="scientific">Bacillus daqingensis</name>
    <dbReference type="NCBI Taxonomy" id="872396"/>
    <lineage>
        <taxon>Bacteria</taxon>
        <taxon>Bacillati</taxon>
        <taxon>Bacillota</taxon>
        <taxon>Bacilli</taxon>
        <taxon>Bacillales</taxon>
        <taxon>Bacillaceae</taxon>
        <taxon>Bacillus</taxon>
    </lineage>
</organism>
<evidence type="ECO:0000313" key="4">
    <source>
        <dbReference type="Proteomes" id="UP001595896"/>
    </source>
</evidence>
<feature type="compositionally biased region" description="Basic and acidic residues" evidence="1">
    <location>
        <begin position="87"/>
        <end position="96"/>
    </location>
</feature>
<keyword evidence="4" id="KW-1185">Reference proteome</keyword>
<reference evidence="4" key="1">
    <citation type="journal article" date="2019" name="Int. J. Syst. Evol. Microbiol.">
        <title>The Global Catalogue of Microorganisms (GCM) 10K type strain sequencing project: providing services to taxonomists for standard genome sequencing and annotation.</title>
        <authorList>
            <consortium name="The Broad Institute Genomics Platform"/>
            <consortium name="The Broad Institute Genome Sequencing Center for Infectious Disease"/>
            <person name="Wu L."/>
            <person name="Ma J."/>
        </authorList>
    </citation>
    <scope>NUCLEOTIDE SEQUENCE [LARGE SCALE GENOMIC DNA]</scope>
    <source>
        <strain evidence="4">JCM 12165</strain>
    </source>
</reference>
<proteinExistence type="predicted"/>
<sequence>MKRQKARMREQVQYGWKQFVLKEGVTRFFVFISLLYIPVSLLLIYRGDLQSFLAPEAMLRHLSSILIFFAAGIYWGLIWYWILKQEQKQTRDEKSLSKKQKDRYKK</sequence>
<dbReference type="Proteomes" id="UP001595896">
    <property type="component" value="Unassembled WGS sequence"/>
</dbReference>
<evidence type="ECO:0000313" key="3">
    <source>
        <dbReference type="EMBL" id="MFC4738304.1"/>
    </source>
</evidence>
<gene>
    <name evidence="3" type="ORF">ACFO4L_17160</name>
</gene>
<feature type="transmembrane region" description="Helical" evidence="2">
    <location>
        <begin position="65"/>
        <end position="83"/>
    </location>
</feature>
<feature type="region of interest" description="Disordered" evidence="1">
    <location>
        <begin position="87"/>
        <end position="106"/>
    </location>
</feature>
<evidence type="ECO:0000256" key="1">
    <source>
        <dbReference type="SAM" id="MobiDB-lite"/>
    </source>
</evidence>
<name>A0ABV9P2C0_9BACI</name>
<evidence type="ECO:0008006" key="5">
    <source>
        <dbReference type="Google" id="ProtNLM"/>
    </source>
</evidence>
<evidence type="ECO:0000256" key="2">
    <source>
        <dbReference type="SAM" id="Phobius"/>
    </source>
</evidence>
<keyword evidence="2" id="KW-0472">Membrane</keyword>
<comment type="caution">
    <text evidence="3">The sequence shown here is derived from an EMBL/GenBank/DDBJ whole genome shotgun (WGS) entry which is preliminary data.</text>
</comment>
<dbReference type="RefSeq" id="WP_377910889.1">
    <property type="nucleotide sequence ID" value="NZ_JBHSGK010000021.1"/>
</dbReference>